<keyword evidence="4" id="KW-0614">Plasmid</keyword>
<dbReference type="AlphaFoldDB" id="A0A3G4RJD5"/>
<dbReference type="Gene3D" id="2.60.40.2500">
    <property type="match status" value="1"/>
</dbReference>
<name>A0A3G4RJD5_KLEPN</name>
<evidence type="ECO:0000256" key="1">
    <source>
        <dbReference type="ARBA" id="ARBA00006135"/>
    </source>
</evidence>
<reference evidence="4" key="1">
    <citation type="submission" date="2018-10" db="EMBL/GenBank/DDBJ databases">
        <title>Complete sequence of plasmid pHNBF16.</title>
        <authorList>
            <person name="Liu J.H."/>
            <person name="Huang X."/>
            <person name="Luo J."/>
        </authorList>
    </citation>
    <scope>NUCLEOTIDE SEQUENCE</scope>
    <source>
        <strain evidence="4">6BF16CTX</strain>
        <plasmid evidence="4">pHNBF16</plasmid>
    </source>
</reference>
<sequence length="259" mass="29198">MKKTLFAVACGMMPFASHALVQPQGTAYDRHIQTVTYNPDNVVNVNINQGTVTQIQLGKNEVIKGQNAGMGIGDPEAWDIAVRGNNIWLRPKADKPDTNLSFSTNKRTYILRLVTSRYPAYLVKYTYPQDETTKTAKNPLPCRTTGILNTSYYMRGDKMIAPMHVWDDGRFTCMRFEGTNSLPVVYSVSPDKKDAERGIEHITNTHMAEDVMVIHQVSPLYRVRLGDQVLDIKTDKLRYAGYNYTGTTNNLVRKVDNGN</sequence>
<keyword evidence="2 3" id="KW-0732">Signal</keyword>
<dbReference type="RefSeq" id="WP_087653598.1">
    <property type="nucleotide sequence ID" value="NZ_JAJHGW010000044.1"/>
</dbReference>
<feature type="signal peptide" evidence="3">
    <location>
        <begin position="1"/>
        <end position="19"/>
    </location>
</feature>
<evidence type="ECO:0000256" key="3">
    <source>
        <dbReference type="SAM" id="SignalP"/>
    </source>
</evidence>
<evidence type="ECO:0000256" key="2">
    <source>
        <dbReference type="ARBA" id="ARBA00022729"/>
    </source>
</evidence>
<dbReference type="Pfam" id="PF03524">
    <property type="entry name" value="CagX"/>
    <property type="match status" value="1"/>
</dbReference>
<protein>
    <recommendedName>
        <fullName evidence="5">Conjugal transfer protein</fullName>
    </recommendedName>
</protein>
<evidence type="ECO:0008006" key="5">
    <source>
        <dbReference type="Google" id="ProtNLM"/>
    </source>
</evidence>
<dbReference type="InterPro" id="IPR033645">
    <property type="entry name" value="VirB9/CagX/TrbG_C"/>
</dbReference>
<accession>A0A3G4RJD5</accession>
<dbReference type="InterPro" id="IPR038161">
    <property type="entry name" value="VirB9/CagX/TrbG_C_sf"/>
</dbReference>
<organism evidence="4">
    <name type="scientific">Klebsiella pneumoniae</name>
    <dbReference type="NCBI Taxonomy" id="573"/>
    <lineage>
        <taxon>Bacteria</taxon>
        <taxon>Pseudomonadati</taxon>
        <taxon>Pseudomonadota</taxon>
        <taxon>Gammaproteobacteria</taxon>
        <taxon>Enterobacterales</taxon>
        <taxon>Enterobacteriaceae</taxon>
        <taxon>Klebsiella/Raoultella group</taxon>
        <taxon>Klebsiella</taxon>
        <taxon>Klebsiella pneumoniae complex</taxon>
    </lineage>
</organism>
<dbReference type="CDD" id="cd06911">
    <property type="entry name" value="VirB9_CagX_TrbG"/>
    <property type="match status" value="1"/>
</dbReference>
<dbReference type="EMBL" id="MK079571">
    <property type="protein sequence ID" value="AYU65772.1"/>
    <property type="molecule type" value="Genomic_DNA"/>
</dbReference>
<dbReference type="InterPro" id="IPR010258">
    <property type="entry name" value="Conjugal_tfr_TrbG/VirB9/CagX"/>
</dbReference>
<feature type="chain" id="PRO_5018228733" description="Conjugal transfer protein" evidence="3">
    <location>
        <begin position="20"/>
        <end position="259"/>
    </location>
</feature>
<proteinExistence type="inferred from homology"/>
<comment type="similarity">
    <text evidence="1">Belongs to the TrbG/VirB9 family.</text>
</comment>
<geneLocation type="plasmid" evidence="4">
    <name>pHNBF16</name>
</geneLocation>
<evidence type="ECO:0000313" key="4">
    <source>
        <dbReference type="EMBL" id="AYU65772.1"/>
    </source>
</evidence>